<gene>
    <name evidence="3" type="ORF">J2S01_000270</name>
</gene>
<feature type="compositionally biased region" description="Gly residues" evidence="1">
    <location>
        <begin position="51"/>
        <end position="60"/>
    </location>
</feature>
<reference evidence="3 4" key="1">
    <citation type="submission" date="2023-07" db="EMBL/GenBank/DDBJ databases">
        <title>Genomic Encyclopedia of Type Strains, Phase IV (KMG-IV): sequencing the most valuable type-strain genomes for metagenomic binning, comparative biology and taxonomic classification.</title>
        <authorList>
            <person name="Goeker M."/>
        </authorList>
    </citation>
    <scope>NUCLEOTIDE SEQUENCE [LARGE SCALE GENOMIC DNA]</scope>
    <source>
        <strain evidence="3 4">DSM 16980</strain>
    </source>
</reference>
<feature type="signal peptide" evidence="2">
    <location>
        <begin position="1"/>
        <end position="25"/>
    </location>
</feature>
<proteinExistence type="predicted"/>
<evidence type="ECO:0000256" key="2">
    <source>
        <dbReference type="SAM" id="SignalP"/>
    </source>
</evidence>
<protein>
    <submittedName>
        <fullName evidence="3">Uncharacterized protein</fullName>
    </submittedName>
</protein>
<dbReference type="EMBL" id="JAUSUE010000001">
    <property type="protein sequence ID" value="MDQ0202585.1"/>
    <property type="molecule type" value="Genomic_DNA"/>
</dbReference>
<feature type="chain" id="PRO_5045488066" evidence="2">
    <location>
        <begin position="26"/>
        <end position="227"/>
    </location>
</feature>
<feature type="region of interest" description="Disordered" evidence="1">
    <location>
        <begin position="41"/>
        <end position="64"/>
    </location>
</feature>
<evidence type="ECO:0000256" key="1">
    <source>
        <dbReference type="SAM" id="MobiDB-lite"/>
    </source>
</evidence>
<name>A0ABT9Y428_9FIRM</name>
<comment type="caution">
    <text evidence="3">The sequence shown here is derived from an EMBL/GenBank/DDBJ whole genome shotgun (WGS) entry which is preliminary data.</text>
</comment>
<keyword evidence="2" id="KW-0732">Signal</keyword>
<accession>A0ABT9Y428</accession>
<organism evidence="3 4">
    <name type="scientific">Pectinatus haikarae</name>
    <dbReference type="NCBI Taxonomy" id="349096"/>
    <lineage>
        <taxon>Bacteria</taxon>
        <taxon>Bacillati</taxon>
        <taxon>Bacillota</taxon>
        <taxon>Negativicutes</taxon>
        <taxon>Selenomonadales</taxon>
        <taxon>Selenomonadaceae</taxon>
        <taxon>Pectinatus</taxon>
    </lineage>
</organism>
<evidence type="ECO:0000313" key="3">
    <source>
        <dbReference type="EMBL" id="MDQ0202585.1"/>
    </source>
</evidence>
<sequence length="227" mass="24714">MINFSKKKMGALAIGTLMTFGAAFPALTEAASYNSNCGGSGDGGRPPMMEGWGGHQGGPGQHWLSPEMEKELNISKSDLDSYKEKGYRRGDVVQAAFIAKASGKSLDKVLSYKTDDTTWQYVMKKAGVTEDQLRQVHEDLFADTVSQQTGTDKGTVQALQQQGYHGRDIMMAAQLAKVSSKPINDVLGMKKINNSWKDVADSLGVNWDSFRQDMMAGHHGWGGSDKK</sequence>
<evidence type="ECO:0000313" key="4">
    <source>
        <dbReference type="Proteomes" id="UP001239167"/>
    </source>
</evidence>
<dbReference type="Proteomes" id="UP001239167">
    <property type="component" value="Unassembled WGS sequence"/>
</dbReference>
<dbReference type="RefSeq" id="WP_307222470.1">
    <property type="nucleotide sequence ID" value="NZ_CP116940.1"/>
</dbReference>
<keyword evidence="4" id="KW-1185">Reference proteome</keyword>